<keyword evidence="5" id="KW-1185">Reference proteome</keyword>
<proteinExistence type="predicted"/>
<dbReference type="Gene3D" id="3.20.20.80">
    <property type="entry name" value="Glycosidases"/>
    <property type="match status" value="1"/>
</dbReference>
<dbReference type="InterPro" id="IPR032280">
    <property type="entry name" value="DUF4985"/>
</dbReference>
<name>A0A399SS71_9BACT</name>
<gene>
    <name evidence="4" type="ORF">D1614_23440</name>
</gene>
<organism evidence="4 5">
    <name type="scientific">Maribellus luteus</name>
    <dbReference type="NCBI Taxonomy" id="2305463"/>
    <lineage>
        <taxon>Bacteria</taxon>
        <taxon>Pseudomonadati</taxon>
        <taxon>Bacteroidota</taxon>
        <taxon>Bacteroidia</taxon>
        <taxon>Marinilabiliales</taxon>
        <taxon>Prolixibacteraceae</taxon>
        <taxon>Maribellus</taxon>
    </lineage>
</organism>
<dbReference type="PANTHER" id="PTHR43405">
    <property type="entry name" value="GLYCOSYL HYDROLASE DIGH"/>
    <property type="match status" value="1"/>
</dbReference>
<dbReference type="EMBL" id="QWGR01000030">
    <property type="protein sequence ID" value="RIJ45321.1"/>
    <property type="molecule type" value="Genomic_DNA"/>
</dbReference>
<dbReference type="InterPro" id="IPR003790">
    <property type="entry name" value="GHL10"/>
</dbReference>
<accession>A0A399SS71</accession>
<evidence type="ECO:0000313" key="4">
    <source>
        <dbReference type="EMBL" id="RIJ45321.1"/>
    </source>
</evidence>
<dbReference type="InterPro" id="IPR052177">
    <property type="entry name" value="Divisome_Glycosyl_Hydrolase"/>
</dbReference>
<dbReference type="SUPFAM" id="SSF51445">
    <property type="entry name" value="(Trans)glycosidases"/>
    <property type="match status" value="1"/>
</dbReference>
<evidence type="ECO:0000256" key="1">
    <source>
        <dbReference type="ARBA" id="ARBA00022729"/>
    </source>
</evidence>
<protein>
    <submittedName>
        <fullName evidence="4">S-layer protein</fullName>
    </submittedName>
</protein>
<sequence length="463" mass="52524">MYQHQEASAKNSAASFFLIDFLGRYQMINKLYTVFLCLLILGACSRSDGYELEDDEVKWKEPPVELPSIPVDEKPRILWMDASANFDYLANSKENIRTCLAKAKYSGFTEIVVDVRPTCGDVLYNSNIVESITTLNHVQRTASWDYLGTFIEEAHNLGLKVNANINVMVGGNLRDGGVLYRDSDKSSWATQLYYPSGIISIMDDAKSHAKFFNPVNPEVQAYLLSLIRELAQNYSKLDGIILDRARFNSIESDFSQLTKAAFEKYIGKTVDSFPYSVFSWNGDKVKPGTHYKEWLEFRAKITYDFFQKAKQAIKEVNQDIKFGTYTGSWYSSYYNEGVNWASNRYDASAHYSWATPAYKNYGYASLLDLYMTGAYGTTLYGAANEWTVEGAILNAKKVTLGDVNVIGSLYGLNYENKPKDAEEAVYIAMTVGDGLMFFDMIYLRMYDQWDAVKRGIDRALAND</sequence>
<dbReference type="PANTHER" id="PTHR43405:SF1">
    <property type="entry name" value="GLYCOSYL HYDROLASE DIGH"/>
    <property type="match status" value="1"/>
</dbReference>
<feature type="domain" description="DUF4985" evidence="3">
    <location>
        <begin position="349"/>
        <end position="454"/>
    </location>
</feature>
<feature type="domain" description="Glycosyl hydrolase-like 10" evidence="2">
    <location>
        <begin position="76"/>
        <end position="340"/>
    </location>
</feature>
<evidence type="ECO:0000313" key="5">
    <source>
        <dbReference type="Proteomes" id="UP000265926"/>
    </source>
</evidence>
<dbReference type="OrthoDB" id="9760892at2"/>
<evidence type="ECO:0000259" key="3">
    <source>
        <dbReference type="Pfam" id="PF16373"/>
    </source>
</evidence>
<evidence type="ECO:0000259" key="2">
    <source>
        <dbReference type="Pfam" id="PF02638"/>
    </source>
</evidence>
<dbReference type="Pfam" id="PF02638">
    <property type="entry name" value="GHL10"/>
    <property type="match status" value="1"/>
</dbReference>
<comment type="caution">
    <text evidence="4">The sequence shown here is derived from an EMBL/GenBank/DDBJ whole genome shotgun (WGS) entry which is preliminary data.</text>
</comment>
<dbReference type="InterPro" id="IPR017853">
    <property type="entry name" value="GH"/>
</dbReference>
<dbReference type="AlphaFoldDB" id="A0A399SS71"/>
<dbReference type="Proteomes" id="UP000265926">
    <property type="component" value="Unassembled WGS sequence"/>
</dbReference>
<reference evidence="4 5" key="1">
    <citation type="submission" date="2018-08" db="EMBL/GenBank/DDBJ databases">
        <title>Pallidiluteibacterium maritimus gen. nov., sp. nov., isolated from coastal sediment.</title>
        <authorList>
            <person name="Zhou L.Y."/>
        </authorList>
    </citation>
    <scope>NUCLEOTIDE SEQUENCE [LARGE SCALE GENOMIC DNA]</scope>
    <source>
        <strain evidence="4 5">XSD2</strain>
    </source>
</reference>
<keyword evidence="1" id="KW-0732">Signal</keyword>
<dbReference type="Pfam" id="PF16373">
    <property type="entry name" value="DUF4985"/>
    <property type="match status" value="1"/>
</dbReference>